<dbReference type="Pfam" id="PF23598">
    <property type="entry name" value="LRR_14"/>
    <property type="match status" value="1"/>
</dbReference>
<dbReference type="PANTHER" id="PTHR48051">
    <property type="match status" value="1"/>
</dbReference>
<dbReference type="OrthoDB" id="345473at2"/>
<dbReference type="InterPro" id="IPR055414">
    <property type="entry name" value="LRR_R13L4/SHOC2-like"/>
</dbReference>
<evidence type="ECO:0000256" key="1">
    <source>
        <dbReference type="ARBA" id="ARBA00022614"/>
    </source>
</evidence>
<gene>
    <name evidence="4" type="ORF">LEP1GSC172_4094</name>
</gene>
<dbReference type="InterPro" id="IPR032675">
    <property type="entry name" value="LRR_dom_sf"/>
</dbReference>
<proteinExistence type="predicted"/>
<dbReference type="InterPro" id="IPR003591">
    <property type="entry name" value="Leu-rich_rpt_typical-subtyp"/>
</dbReference>
<sequence length="155" mass="18415">MNFRITLIHLRKFFLFSLIFISSFSFMQAEEVEQERYTDLTKALENPLDVFILDLSGQELTTLPKEIGQLKNLRELSLKWNQLVTLPKEIGRLQNLQALYLRDNQFTILPQEIGQLENLRELRLGNNQLSFEEKERIQKLLPKCKIDFEDLFIKQ</sequence>
<evidence type="ECO:0000313" key="4">
    <source>
        <dbReference type="EMBL" id="EMO55920.1"/>
    </source>
</evidence>
<dbReference type="Proteomes" id="UP000012112">
    <property type="component" value="Unassembled WGS sequence"/>
</dbReference>
<feature type="domain" description="Disease resistance R13L4/SHOC-2-like LRR" evidence="3">
    <location>
        <begin position="53"/>
        <end position="127"/>
    </location>
</feature>
<evidence type="ECO:0000313" key="5">
    <source>
        <dbReference type="Proteomes" id="UP000012112"/>
    </source>
</evidence>
<keyword evidence="1" id="KW-0433">Leucine-rich repeat</keyword>
<comment type="caution">
    <text evidence="4">The sequence shown here is derived from an EMBL/GenBank/DDBJ whole genome shotgun (WGS) entry which is preliminary data.</text>
</comment>
<dbReference type="SUPFAM" id="SSF52058">
    <property type="entry name" value="L domain-like"/>
    <property type="match status" value="1"/>
</dbReference>
<accession>M6VGB8</accession>
<dbReference type="SMART" id="SM00369">
    <property type="entry name" value="LRR_TYP"/>
    <property type="match status" value="3"/>
</dbReference>
<dbReference type="EMBL" id="AKWD02000003">
    <property type="protein sequence ID" value="EMO55920.1"/>
    <property type="molecule type" value="Genomic_DNA"/>
</dbReference>
<evidence type="ECO:0000259" key="3">
    <source>
        <dbReference type="Pfam" id="PF23598"/>
    </source>
</evidence>
<keyword evidence="2" id="KW-0677">Repeat</keyword>
<evidence type="ECO:0000256" key="2">
    <source>
        <dbReference type="ARBA" id="ARBA00022737"/>
    </source>
</evidence>
<reference evidence="4 5" key="1">
    <citation type="submission" date="2013-01" db="EMBL/GenBank/DDBJ databases">
        <authorList>
            <person name="Harkins D.M."/>
            <person name="Durkin A.S."/>
            <person name="Brinkac L.M."/>
            <person name="Haft D.H."/>
            <person name="Selengut J.D."/>
            <person name="Sanka R."/>
            <person name="DePew J."/>
            <person name="Purushe J."/>
            <person name="Matthias M.A."/>
            <person name="Vinetz J.M."/>
            <person name="Sutton G.G."/>
            <person name="Nierman W.C."/>
            <person name="Fouts D.E."/>
        </authorList>
    </citation>
    <scope>NUCLEOTIDE SEQUENCE [LARGE SCALE GENOMIC DNA]</scope>
    <source>
        <strain evidence="4 5">HAI1536</strain>
    </source>
</reference>
<dbReference type="RefSeq" id="WP_002176165.1">
    <property type="nucleotide sequence ID" value="NZ_AKWD02000003.1"/>
</dbReference>
<dbReference type="GO" id="GO:0005737">
    <property type="term" value="C:cytoplasm"/>
    <property type="evidence" value="ECO:0007669"/>
    <property type="project" value="TreeGrafter"/>
</dbReference>
<organism evidence="4 5">
    <name type="scientific">Leptospira noguchii</name>
    <dbReference type="NCBI Taxonomy" id="28182"/>
    <lineage>
        <taxon>Bacteria</taxon>
        <taxon>Pseudomonadati</taxon>
        <taxon>Spirochaetota</taxon>
        <taxon>Spirochaetia</taxon>
        <taxon>Leptospirales</taxon>
        <taxon>Leptospiraceae</taxon>
        <taxon>Leptospira</taxon>
    </lineage>
</organism>
<protein>
    <submittedName>
        <fullName evidence="4">Leucine rich repeat protein</fullName>
    </submittedName>
</protein>
<dbReference type="AlphaFoldDB" id="M6VGB8"/>
<name>M6VGB8_9LEPT</name>
<dbReference type="InterPro" id="IPR050216">
    <property type="entry name" value="LRR_domain-containing"/>
</dbReference>
<dbReference type="PANTHER" id="PTHR48051:SF39">
    <property type="entry name" value="P53-INDUCED DEATH DOMAIN PROTEIN 1"/>
    <property type="match status" value="1"/>
</dbReference>
<dbReference type="Gene3D" id="3.80.10.10">
    <property type="entry name" value="Ribonuclease Inhibitor"/>
    <property type="match status" value="1"/>
</dbReference>